<dbReference type="Proteomes" id="UP000654075">
    <property type="component" value="Unassembled WGS sequence"/>
</dbReference>
<dbReference type="InterPro" id="IPR036873">
    <property type="entry name" value="Rhodanese-like_dom_sf"/>
</dbReference>
<feature type="region of interest" description="Disordered" evidence="1">
    <location>
        <begin position="77"/>
        <end position="96"/>
    </location>
</feature>
<reference evidence="3" key="1">
    <citation type="submission" date="2021-02" db="EMBL/GenBank/DDBJ databases">
        <authorList>
            <person name="Dougan E. K."/>
            <person name="Rhodes N."/>
            <person name="Thang M."/>
            <person name="Chan C."/>
        </authorList>
    </citation>
    <scope>NUCLEOTIDE SEQUENCE</scope>
</reference>
<protein>
    <recommendedName>
        <fullName evidence="2">Rhodanese domain-containing protein</fullName>
    </recommendedName>
</protein>
<dbReference type="Pfam" id="PF00581">
    <property type="entry name" value="Rhodanese"/>
    <property type="match status" value="1"/>
</dbReference>
<evidence type="ECO:0000313" key="3">
    <source>
        <dbReference type="EMBL" id="CAE8600658.1"/>
    </source>
</evidence>
<feature type="region of interest" description="Disordered" evidence="1">
    <location>
        <begin position="591"/>
        <end position="645"/>
    </location>
</feature>
<dbReference type="GO" id="GO:0005634">
    <property type="term" value="C:nucleus"/>
    <property type="evidence" value="ECO:0007669"/>
    <property type="project" value="TreeGrafter"/>
</dbReference>
<dbReference type="PANTHER" id="PTHR10828:SF38">
    <property type="entry name" value="ARSENICAL-RESISTANCE PROTEIN 2-RELATED"/>
    <property type="match status" value="1"/>
</dbReference>
<dbReference type="GO" id="GO:0005737">
    <property type="term" value="C:cytoplasm"/>
    <property type="evidence" value="ECO:0007669"/>
    <property type="project" value="TreeGrafter"/>
</dbReference>
<dbReference type="PROSITE" id="PS50206">
    <property type="entry name" value="RHODANESE_3"/>
    <property type="match status" value="1"/>
</dbReference>
<feature type="compositionally biased region" description="Polar residues" evidence="1">
    <location>
        <begin position="626"/>
        <end position="642"/>
    </location>
</feature>
<dbReference type="OrthoDB" id="426400at2759"/>
<evidence type="ECO:0000313" key="4">
    <source>
        <dbReference type="Proteomes" id="UP000654075"/>
    </source>
</evidence>
<dbReference type="EMBL" id="CAJNNV010012340">
    <property type="protein sequence ID" value="CAE8600658.1"/>
    <property type="molecule type" value="Genomic_DNA"/>
</dbReference>
<feature type="compositionally biased region" description="Pro residues" evidence="1">
    <location>
        <begin position="603"/>
        <end position="619"/>
    </location>
</feature>
<dbReference type="PANTHER" id="PTHR10828">
    <property type="entry name" value="M-PHASE INDUCER PHOSPHATASE DUAL SPECIFICITY PHOSPHATASE CDC25"/>
    <property type="match status" value="1"/>
</dbReference>
<name>A0A813EK03_POLGL</name>
<evidence type="ECO:0000259" key="2">
    <source>
        <dbReference type="PROSITE" id="PS50206"/>
    </source>
</evidence>
<proteinExistence type="predicted"/>
<feature type="domain" description="Rhodanese" evidence="2">
    <location>
        <begin position="436"/>
        <end position="533"/>
    </location>
</feature>
<sequence>MQFWPPAGFAQPATPLALQRAEQGRCREALPDDVCGAANSMPQALPFPAGSLNAPAAGGAPPASPFAAPRHGGSLAAPVLVSPPLDPRDPAGLRRLPNQRWPREESPMHFGWRADLAVSSPVAASQRSGGAGQRVHSRSRQLKLQELQPQSWEQHGQTLPTHVLSQTMQHQAEQLQQPPQEALMMSLPHLPLQPEQWICRQRHAADPAEVARFECRSADFMSCVLQTAMHRGQVGRAACWKANWDCVAGGLCMEVIGKGFFIRGWMDPWLSFMQGGVSHDRYRNQDAAFRGLAALIDQVPEWTSSTVNLSVNCYEHLPQPAAVAHDAATTLCFTLRRFNSLFQCSMLQCLGLAFRKPSWLDTQMYVPPPVVGGLQQPVFLASYTPAPLDHLSLTAPCMAVPALRHVNINTTPIPNTVPTVEGVDHLHPLEVAHLLSCRGCILVDVRGEDRKSGLIGGAVHEPAIGDIPFVTRAPALAQRWAGETLVVFTCQYSAHRAPQCANWYRPHAGPGQRVAILEGGFRGWEAAGLKVTLATPDALESTMADAYALEVGMNFAATAAAREHEAAGRNALLHQEGRSLTPQNGLGVVSGANGMNCSSPVHARPPTPGPLSGPLPLPGPSDSGRDVTSAQREQTAVDSPSGRTFADAMERIVGSPVSLPAWMQALSP</sequence>
<dbReference type="InterPro" id="IPR001763">
    <property type="entry name" value="Rhodanese-like_dom"/>
</dbReference>
<dbReference type="AlphaFoldDB" id="A0A813EK03"/>
<dbReference type="Gene3D" id="3.40.250.10">
    <property type="entry name" value="Rhodanese-like domain"/>
    <property type="match status" value="1"/>
</dbReference>
<dbReference type="GO" id="GO:0004725">
    <property type="term" value="F:protein tyrosine phosphatase activity"/>
    <property type="evidence" value="ECO:0007669"/>
    <property type="project" value="TreeGrafter"/>
</dbReference>
<dbReference type="SUPFAM" id="SSF52821">
    <property type="entry name" value="Rhodanese/Cell cycle control phosphatase"/>
    <property type="match status" value="1"/>
</dbReference>
<accession>A0A813EK03</accession>
<gene>
    <name evidence="3" type="ORF">PGLA1383_LOCUS18970</name>
</gene>
<dbReference type="SMART" id="SM00450">
    <property type="entry name" value="RHOD"/>
    <property type="match status" value="1"/>
</dbReference>
<comment type="caution">
    <text evidence="3">The sequence shown here is derived from an EMBL/GenBank/DDBJ whole genome shotgun (WGS) entry which is preliminary data.</text>
</comment>
<evidence type="ECO:0000256" key="1">
    <source>
        <dbReference type="SAM" id="MobiDB-lite"/>
    </source>
</evidence>
<organism evidence="3 4">
    <name type="scientific">Polarella glacialis</name>
    <name type="common">Dinoflagellate</name>
    <dbReference type="NCBI Taxonomy" id="89957"/>
    <lineage>
        <taxon>Eukaryota</taxon>
        <taxon>Sar</taxon>
        <taxon>Alveolata</taxon>
        <taxon>Dinophyceae</taxon>
        <taxon>Suessiales</taxon>
        <taxon>Suessiaceae</taxon>
        <taxon>Polarella</taxon>
    </lineage>
</organism>
<keyword evidence="4" id="KW-1185">Reference proteome</keyword>